<dbReference type="GO" id="GO:0000022">
    <property type="term" value="P:mitotic spindle elongation"/>
    <property type="evidence" value="ECO:0007669"/>
    <property type="project" value="TreeGrafter"/>
</dbReference>
<dbReference type="GO" id="GO:0000139">
    <property type="term" value="C:Golgi membrane"/>
    <property type="evidence" value="ECO:0007669"/>
    <property type="project" value="UniProtKB-SubCell"/>
</dbReference>
<evidence type="ECO:0000259" key="11">
    <source>
        <dbReference type="Pfam" id="PF09335"/>
    </source>
</evidence>
<evidence type="ECO:0000256" key="3">
    <source>
        <dbReference type="ARBA" id="ARBA00008640"/>
    </source>
</evidence>
<gene>
    <name evidence="12" type="ORF">SCODWIG_01158</name>
</gene>
<accession>A0A376B3Z7</accession>
<dbReference type="VEuPathDB" id="FungiDB:SCODWIG_01158"/>
<dbReference type="InterPro" id="IPR032816">
    <property type="entry name" value="VTT_dom"/>
</dbReference>
<comment type="similarity">
    <text evidence="3">Belongs to the TVP38/TMEM64 family.</text>
</comment>
<evidence type="ECO:0000313" key="13">
    <source>
        <dbReference type="Proteomes" id="UP000262825"/>
    </source>
</evidence>
<organism evidence="12 13">
    <name type="scientific">Saccharomycodes ludwigii</name>
    <dbReference type="NCBI Taxonomy" id="36035"/>
    <lineage>
        <taxon>Eukaryota</taxon>
        <taxon>Fungi</taxon>
        <taxon>Dikarya</taxon>
        <taxon>Ascomycota</taxon>
        <taxon>Saccharomycotina</taxon>
        <taxon>Saccharomycetes</taxon>
        <taxon>Saccharomycodales</taxon>
        <taxon>Saccharomycodaceae</taxon>
        <taxon>Saccharomycodes</taxon>
    </lineage>
</organism>
<evidence type="ECO:0000256" key="4">
    <source>
        <dbReference type="ARBA" id="ARBA00013533"/>
    </source>
</evidence>
<dbReference type="PANTHER" id="PTHR47549">
    <property type="entry name" value="GOLGI APPARATUS MEMBRANE PROTEIN TVP38-RELATED"/>
    <property type="match status" value="1"/>
</dbReference>
<dbReference type="InterPro" id="IPR051076">
    <property type="entry name" value="Golgi_membrane_TVP38/TMEM64"/>
</dbReference>
<dbReference type="Pfam" id="PF09335">
    <property type="entry name" value="VTT_dom"/>
    <property type="match status" value="1"/>
</dbReference>
<keyword evidence="13" id="KW-1185">Reference proteome</keyword>
<feature type="domain" description="VTT" evidence="11">
    <location>
        <begin position="147"/>
        <end position="264"/>
    </location>
</feature>
<evidence type="ECO:0000256" key="2">
    <source>
        <dbReference type="ARBA" id="ARBA00004653"/>
    </source>
</evidence>
<evidence type="ECO:0000256" key="7">
    <source>
        <dbReference type="ARBA" id="ARBA00022989"/>
    </source>
</evidence>
<protein>
    <recommendedName>
        <fullName evidence="4">Golgi apparatus membrane protein TVP38</fullName>
    </recommendedName>
    <alternativeName>
        <fullName evidence="5">Golgi apparatus membrane protein tvp38</fullName>
    </alternativeName>
</protein>
<evidence type="ECO:0000256" key="5">
    <source>
        <dbReference type="ARBA" id="ARBA00020673"/>
    </source>
</evidence>
<dbReference type="PANTHER" id="PTHR47549:SF1">
    <property type="entry name" value="GOLGI APPARATUS MEMBRANE PROTEIN TVP38"/>
    <property type="match status" value="1"/>
</dbReference>
<name>A0A376B3Z7_9ASCO</name>
<feature type="transmembrane region" description="Helical" evidence="10">
    <location>
        <begin position="88"/>
        <end position="107"/>
    </location>
</feature>
<dbReference type="Proteomes" id="UP000262825">
    <property type="component" value="Unassembled WGS sequence"/>
</dbReference>
<sequence>MTEQYEARVSSWDNNNSNNINNNSDFINDHEFIFNSDTEGDFDDFNGEENFLELYNLSPRQRFFYKIKHFVRTKFLKKIQKLKPWQKIILSILSLIGFCMFIVLLVFHNKILKYLVDTSNELRENIWTPFILFACLFFVAFPPLIGYSLFSTACGLVYGISFQGWIILAAGTILGSVSSFIVFTKFFSSQAEKLLHSNKKFEAVASILQDHDSYWLLSLIRLCPFPYSLTNGALAGIYGISVKNFAIASTITSPKLIIYLFIGSRLKRLGQDESEGSKLFDLLSIFFAIFILTLTAWILYFKTKKRYLELESTAQDPFADDRNSNTTVNDPTSFDF</sequence>
<evidence type="ECO:0000256" key="8">
    <source>
        <dbReference type="ARBA" id="ARBA00023034"/>
    </source>
</evidence>
<feature type="transmembrane region" description="Helical" evidence="10">
    <location>
        <begin position="162"/>
        <end position="183"/>
    </location>
</feature>
<feature type="transmembrane region" description="Helical" evidence="10">
    <location>
        <begin position="214"/>
        <end position="238"/>
    </location>
</feature>
<evidence type="ECO:0000256" key="6">
    <source>
        <dbReference type="ARBA" id="ARBA00022692"/>
    </source>
</evidence>
<dbReference type="EMBL" id="UFAJ01000135">
    <property type="protein sequence ID" value="SSD59397.1"/>
    <property type="molecule type" value="Genomic_DNA"/>
</dbReference>
<reference evidence="13" key="1">
    <citation type="submission" date="2018-06" db="EMBL/GenBank/DDBJ databases">
        <authorList>
            <person name="Guldener U."/>
        </authorList>
    </citation>
    <scope>NUCLEOTIDE SEQUENCE [LARGE SCALE GENOMIC DNA]</scope>
    <source>
        <strain evidence="13">UTAD17</strain>
    </source>
</reference>
<evidence type="ECO:0000256" key="10">
    <source>
        <dbReference type="SAM" id="Phobius"/>
    </source>
</evidence>
<keyword evidence="8" id="KW-0333">Golgi apparatus</keyword>
<dbReference type="AlphaFoldDB" id="A0A376B3Z7"/>
<feature type="transmembrane region" description="Helical" evidence="10">
    <location>
        <begin position="127"/>
        <end position="150"/>
    </location>
</feature>
<keyword evidence="7 10" id="KW-1133">Transmembrane helix</keyword>
<dbReference type="OrthoDB" id="166803at2759"/>
<keyword evidence="6 10" id="KW-0812">Transmembrane</keyword>
<dbReference type="GO" id="GO:0016192">
    <property type="term" value="P:vesicle-mediated transport"/>
    <property type="evidence" value="ECO:0007669"/>
    <property type="project" value="TreeGrafter"/>
</dbReference>
<feature type="transmembrane region" description="Helical" evidence="10">
    <location>
        <begin position="245"/>
        <end position="262"/>
    </location>
</feature>
<comment type="subcellular location">
    <subcellularLocation>
        <location evidence="2">Golgi apparatus membrane</location>
        <topology evidence="2">Multi-pass membrane protein</topology>
    </subcellularLocation>
</comment>
<keyword evidence="9 10" id="KW-0472">Membrane</keyword>
<feature type="transmembrane region" description="Helical" evidence="10">
    <location>
        <begin position="282"/>
        <end position="301"/>
    </location>
</feature>
<comment type="function">
    <text evidence="1">Golgi membrane protein involved in vesicular trafficking and spindle migration.</text>
</comment>
<proteinExistence type="inferred from homology"/>
<evidence type="ECO:0000313" key="12">
    <source>
        <dbReference type="EMBL" id="SSD59397.1"/>
    </source>
</evidence>
<evidence type="ECO:0000256" key="1">
    <source>
        <dbReference type="ARBA" id="ARBA00002978"/>
    </source>
</evidence>
<evidence type="ECO:0000256" key="9">
    <source>
        <dbReference type="ARBA" id="ARBA00023136"/>
    </source>
</evidence>